<dbReference type="SMART" id="SM00320">
    <property type="entry name" value="WD40"/>
    <property type="match status" value="4"/>
</dbReference>
<keyword evidence="3" id="KW-1185">Reference proteome</keyword>
<protein>
    <recommendedName>
        <fullName evidence="1">Aladin seven-bladed propeller domain-containing protein</fullName>
    </recommendedName>
</protein>
<dbReference type="InterPro" id="IPR036322">
    <property type="entry name" value="WD40_repeat_dom_sf"/>
</dbReference>
<name>V4AYJ4_LOTGI</name>
<proteinExistence type="predicted"/>
<dbReference type="OrthoDB" id="411991at2759"/>
<dbReference type="AlphaFoldDB" id="V4AYJ4"/>
<dbReference type="OMA" id="FQPLYKD"/>
<dbReference type="InterPro" id="IPR057403">
    <property type="entry name" value="Beta-prop_Aladin"/>
</dbReference>
<dbReference type="Proteomes" id="UP000030746">
    <property type="component" value="Unassembled WGS sequence"/>
</dbReference>
<dbReference type="Pfam" id="PF25460">
    <property type="entry name" value="Beta-prop_Aladin"/>
    <property type="match status" value="1"/>
</dbReference>
<dbReference type="HOGENOM" id="CLU_027691_0_1_1"/>
<dbReference type="KEGG" id="lgi:LOTGIDRAFT_173406"/>
<dbReference type="GeneID" id="20242364"/>
<feature type="domain" description="Aladin seven-bladed propeller" evidence="1">
    <location>
        <begin position="130"/>
        <end position="463"/>
    </location>
</feature>
<sequence>MKNFPPPPKKGEVTVTETNGELTTVGSEYLKESLQILCPGYPEVTVQPDSMRNTTPRESAKSAFLPHDETVWKRALSAWYEHGFTGTFEELVNSRDEVPGTIATMSTTCLTLLRWATSLNGSLFPHLSLSESPVRAFAWHPHVTKFAYALHDDSIKVHTQGNTLTPILKHKLQKYVADLSWQPLSSSVLAVACQTCILVWHVDPNSLAARPSSSCVQVLSQTGHSPISSLAWHPQASLLLSSSPTDTAIMVWSVAMENCVSLRRAGGGGVSLLKFSPDGTRVLAATPMPIFRVWDAVTWNCEVWSKLTGRCNSACWSPDDQILLFTMENDPIIYSITFGRSHLNTVSQDVSAKSNMAVPVADMSETEIMMDDGSIVKIGGCVQNIEWDKTGKRLAVLFQEGSNEYVAVFKTSLQPVLELLPCGLIKGEDGEKAHHISFQPSFQQGALLTIVWSSGRVGYIPLVFANIEEILPQPTTIGHSAYQPYSNIFAD</sequence>
<dbReference type="GO" id="GO:0005643">
    <property type="term" value="C:nuclear pore"/>
    <property type="evidence" value="ECO:0007669"/>
    <property type="project" value="TreeGrafter"/>
</dbReference>
<dbReference type="GO" id="GO:0006913">
    <property type="term" value="P:nucleocytoplasmic transport"/>
    <property type="evidence" value="ECO:0007669"/>
    <property type="project" value="TreeGrafter"/>
</dbReference>
<dbReference type="InterPro" id="IPR045139">
    <property type="entry name" value="Aladin"/>
</dbReference>
<dbReference type="Gene3D" id="2.130.10.10">
    <property type="entry name" value="YVTN repeat-like/Quinoprotein amine dehydrogenase"/>
    <property type="match status" value="1"/>
</dbReference>
<evidence type="ECO:0000259" key="1">
    <source>
        <dbReference type="Pfam" id="PF25460"/>
    </source>
</evidence>
<dbReference type="STRING" id="225164.V4AYJ4"/>
<accession>V4AYJ4</accession>
<dbReference type="InterPro" id="IPR001680">
    <property type="entry name" value="WD40_rpt"/>
</dbReference>
<evidence type="ECO:0000313" key="2">
    <source>
        <dbReference type="EMBL" id="ESP00171.1"/>
    </source>
</evidence>
<dbReference type="PANTHER" id="PTHR14494:SF0">
    <property type="entry name" value="ALADIN"/>
    <property type="match status" value="1"/>
</dbReference>
<dbReference type="PANTHER" id="PTHR14494">
    <property type="entry name" value="ALADIN/ADRACALIN/AAAS"/>
    <property type="match status" value="1"/>
</dbReference>
<dbReference type="RefSeq" id="XP_009049134.1">
    <property type="nucleotide sequence ID" value="XM_009050886.1"/>
</dbReference>
<dbReference type="EMBL" id="KB200828">
    <property type="protein sequence ID" value="ESP00171.1"/>
    <property type="molecule type" value="Genomic_DNA"/>
</dbReference>
<gene>
    <name evidence="2" type="ORF">LOTGIDRAFT_173406</name>
</gene>
<reference evidence="2 3" key="1">
    <citation type="journal article" date="2013" name="Nature">
        <title>Insights into bilaterian evolution from three spiralian genomes.</title>
        <authorList>
            <person name="Simakov O."/>
            <person name="Marletaz F."/>
            <person name="Cho S.J."/>
            <person name="Edsinger-Gonzales E."/>
            <person name="Havlak P."/>
            <person name="Hellsten U."/>
            <person name="Kuo D.H."/>
            <person name="Larsson T."/>
            <person name="Lv J."/>
            <person name="Arendt D."/>
            <person name="Savage R."/>
            <person name="Osoegawa K."/>
            <person name="de Jong P."/>
            <person name="Grimwood J."/>
            <person name="Chapman J.A."/>
            <person name="Shapiro H."/>
            <person name="Aerts A."/>
            <person name="Otillar R.P."/>
            <person name="Terry A.Y."/>
            <person name="Boore J.L."/>
            <person name="Grigoriev I.V."/>
            <person name="Lindberg D.R."/>
            <person name="Seaver E.C."/>
            <person name="Weisblat D.A."/>
            <person name="Putnam N.H."/>
            <person name="Rokhsar D.S."/>
        </authorList>
    </citation>
    <scope>NUCLEOTIDE SEQUENCE [LARGE SCALE GENOMIC DNA]</scope>
</reference>
<dbReference type="InterPro" id="IPR015943">
    <property type="entry name" value="WD40/YVTN_repeat-like_dom_sf"/>
</dbReference>
<evidence type="ECO:0000313" key="3">
    <source>
        <dbReference type="Proteomes" id="UP000030746"/>
    </source>
</evidence>
<organism evidence="2 3">
    <name type="scientific">Lottia gigantea</name>
    <name type="common">Giant owl limpet</name>
    <dbReference type="NCBI Taxonomy" id="225164"/>
    <lineage>
        <taxon>Eukaryota</taxon>
        <taxon>Metazoa</taxon>
        <taxon>Spiralia</taxon>
        <taxon>Lophotrochozoa</taxon>
        <taxon>Mollusca</taxon>
        <taxon>Gastropoda</taxon>
        <taxon>Patellogastropoda</taxon>
        <taxon>Lottioidea</taxon>
        <taxon>Lottiidae</taxon>
        <taxon>Lottia</taxon>
    </lineage>
</organism>
<dbReference type="CTD" id="20242364"/>
<dbReference type="SUPFAM" id="SSF50978">
    <property type="entry name" value="WD40 repeat-like"/>
    <property type="match status" value="1"/>
</dbReference>